<feature type="compositionally biased region" description="Low complexity" evidence="1">
    <location>
        <begin position="82"/>
        <end position="113"/>
    </location>
</feature>
<sequence>MPLVRVTGVDADAFDISDVAKMNDHNHSRKAWHSRPKHSLSPSDNTDETPSTDSSSMVSSVVHSERDGGASNNMGGRHSFASVNSVSSTLLSNSHNGGGNNNRSYNISGSGNSTFDNYYDDPRNPFDAQKIPEEDEDVSSAAMEECSLSGTVSSYRGAQHQQQQQQQQRNAGFKRTDSLRSQSTMSSSSKHHSSSKQQRHHNFSASFREEEEDDLMSSTSSIRSSSIRNRDSAAAAYNSQLVSQLESQVAKINFEFATTKSDMDQLQLVNRKLHDEKAEWHKQTRLLQEENDQLRLKIERMERDKLMRTMESTNGVGRVRTSMDVGSCVVWGGSSVSGNTWRDSKRENADTIATHKQELKQVEKLDVSFRNSDNENSHSYKQAALRSSFASTGTYQSYEDLDKSIGSVGSVNLDNSSVKSQELEEDITKLRSSFQNALGTLRPMQRLQGINKRVTSAPNQRKNDDESSIQSNTLASATAAAVDAAAAASDDDDDDKMGHIEEEEYDDDDPFATWSENRERLSSKKKWFQRGDGQKQPQSQNIDAEEEEIPRANEERIEEDPFDTAKGENKKTEYTSFADAGNRSDDASEDFGSVTQQPRRGFRLPWQRGNGNEGR</sequence>
<feature type="compositionally biased region" description="Basic residues" evidence="1">
    <location>
        <begin position="27"/>
        <end position="38"/>
    </location>
</feature>
<evidence type="ECO:0000313" key="2">
    <source>
        <dbReference type="EMBL" id="KAK1746423.1"/>
    </source>
</evidence>
<dbReference type="Proteomes" id="UP001224775">
    <property type="component" value="Unassembled WGS sequence"/>
</dbReference>
<feature type="compositionally biased region" description="Low complexity" evidence="1">
    <location>
        <begin position="179"/>
        <end position="188"/>
    </location>
</feature>
<evidence type="ECO:0000313" key="3">
    <source>
        <dbReference type="Proteomes" id="UP001224775"/>
    </source>
</evidence>
<feature type="region of interest" description="Disordered" evidence="1">
    <location>
        <begin position="454"/>
        <end position="615"/>
    </location>
</feature>
<accession>A0AAD8YHJ1</accession>
<evidence type="ECO:0000256" key="1">
    <source>
        <dbReference type="SAM" id="MobiDB-lite"/>
    </source>
</evidence>
<comment type="caution">
    <text evidence="2">The sequence shown here is derived from an EMBL/GenBank/DDBJ whole genome shotgun (WGS) entry which is preliminary data.</text>
</comment>
<gene>
    <name evidence="2" type="ORF">QTG54_003030</name>
</gene>
<feature type="region of interest" description="Disordered" evidence="1">
    <location>
        <begin position="27"/>
        <end position="227"/>
    </location>
</feature>
<organism evidence="2 3">
    <name type="scientific">Skeletonema marinoi</name>
    <dbReference type="NCBI Taxonomy" id="267567"/>
    <lineage>
        <taxon>Eukaryota</taxon>
        <taxon>Sar</taxon>
        <taxon>Stramenopiles</taxon>
        <taxon>Ochrophyta</taxon>
        <taxon>Bacillariophyta</taxon>
        <taxon>Coscinodiscophyceae</taxon>
        <taxon>Thalassiosirophycidae</taxon>
        <taxon>Thalassiosirales</taxon>
        <taxon>Skeletonemataceae</taxon>
        <taxon>Skeletonema</taxon>
        <taxon>Skeletonema marinoi-dohrnii complex</taxon>
    </lineage>
</organism>
<name>A0AAD8YHJ1_9STRA</name>
<feature type="compositionally biased region" description="Acidic residues" evidence="1">
    <location>
        <begin position="489"/>
        <end position="510"/>
    </location>
</feature>
<dbReference type="AlphaFoldDB" id="A0AAD8YHJ1"/>
<reference evidence="2" key="1">
    <citation type="submission" date="2023-06" db="EMBL/GenBank/DDBJ databases">
        <title>Survivors Of The Sea: Transcriptome response of Skeletonema marinoi to long-term dormancy.</title>
        <authorList>
            <person name="Pinder M.I.M."/>
            <person name="Kourtchenko O."/>
            <person name="Robertson E.K."/>
            <person name="Larsson T."/>
            <person name="Maumus F."/>
            <person name="Osuna-Cruz C.M."/>
            <person name="Vancaester E."/>
            <person name="Stenow R."/>
            <person name="Vandepoele K."/>
            <person name="Ploug H."/>
            <person name="Bruchert V."/>
            <person name="Godhe A."/>
            <person name="Topel M."/>
        </authorList>
    </citation>
    <scope>NUCLEOTIDE SEQUENCE</scope>
    <source>
        <strain evidence="2">R05AC</strain>
    </source>
</reference>
<proteinExistence type="predicted"/>
<feature type="compositionally biased region" description="Low complexity" evidence="1">
    <location>
        <begin position="475"/>
        <end position="488"/>
    </location>
</feature>
<feature type="compositionally biased region" description="Low complexity" evidence="1">
    <location>
        <begin position="217"/>
        <end position="227"/>
    </location>
</feature>
<keyword evidence="3" id="KW-1185">Reference proteome</keyword>
<feature type="compositionally biased region" description="Low complexity" evidence="1">
    <location>
        <begin position="159"/>
        <end position="168"/>
    </location>
</feature>
<feature type="compositionally biased region" description="Low complexity" evidence="1">
    <location>
        <begin position="51"/>
        <end position="62"/>
    </location>
</feature>
<protein>
    <submittedName>
        <fullName evidence="2">Uncharacterized protein</fullName>
    </submittedName>
</protein>
<dbReference type="EMBL" id="JATAAI010000004">
    <property type="protein sequence ID" value="KAK1746423.1"/>
    <property type="molecule type" value="Genomic_DNA"/>
</dbReference>
<feature type="compositionally biased region" description="Basic residues" evidence="1">
    <location>
        <begin position="189"/>
        <end position="202"/>
    </location>
</feature>
<feature type="compositionally biased region" description="Basic and acidic residues" evidence="1">
    <location>
        <begin position="563"/>
        <end position="573"/>
    </location>
</feature>